<reference evidence="2" key="1">
    <citation type="submission" date="2020-02" db="EMBL/GenBank/DDBJ databases">
        <authorList>
            <person name="Meier V. D."/>
        </authorList>
    </citation>
    <scope>NUCLEOTIDE SEQUENCE</scope>
    <source>
        <strain evidence="2">AVDCRST_MAG07</strain>
    </source>
</reference>
<feature type="non-terminal residue" evidence="2">
    <location>
        <position position="1"/>
    </location>
</feature>
<feature type="region of interest" description="Disordered" evidence="1">
    <location>
        <begin position="1"/>
        <end position="33"/>
    </location>
</feature>
<gene>
    <name evidence="2" type="ORF">AVDCRST_MAG07-2990</name>
</gene>
<name>A0A6J4M1U8_9ACTN</name>
<feature type="non-terminal residue" evidence="2">
    <location>
        <position position="33"/>
    </location>
</feature>
<evidence type="ECO:0000313" key="2">
    <source>
        <dbReference type="EMBL" id="CAA9346859.1"/>
    </source>
</evidence>
<accession>A0A6J4M1U8</accession>
<dbReference type="EMBL" id="CADCUB010000131">
    <property type="protein sequence ID" value="CAA9346859.1"/>
    <property type="molecule type" value="Genomic_DNA"/>
</dbReference>
<dbReference type="AlphaFoldDB" id="A0A6J4M1U8"/>
<evidence type="ECO:0000256" key="1">
    <source>
        <dbReference type="SAM" id="MobiDB-lite"/>
    </source>
</evidence>
<protein>
    <submittedName>
        <fullName evidence="2">Uncharacterized protein</fullName>
    </submittedName>
</protein>
<proteinExistence type="predicted"/>
<organism evidence="2">
    <name type="scientific">uncultured Frankineae bacterium</name>
    <dbReference type="NCBI Taxonomy" id="437475"/>
    <lineage>
        <taxon>Bacteria</taxon>
        <taxon>Bacillati</taxon>
        <taxon>Actinomycetota</taxon>
        <taxon>Actinomycetes</taxon>
        <taxon>Frankiales</taxon>
        <taxon>environmental samples</taxon>
    </lineage>
</organism>
<sequence length="33" mass="3299">CSRSSTPGSSCWRSCSSGGSPSTWSTSSTRASA</sequence>